<comment type="caution">
    <text evidence="2">The sequence shown here is derived from an EMBL/GenBank/DDBJ whole genome shotgun (WGS) entry which is preliminary data.</text>
</comment>
<keyword evidence="1" id="KW-0732">Signal</keyword>
<feature type="chain" id="PRO_5020033502" evidence="1">
    <location>
        <begin position="25"/>
        <end position="105"/>
    </location>
</feature>
<gene>
    <name evidence="2" type="ORF">DR999_PMT09915</name>
</gene>
<keyword evidence="3" id="KW-1185">Reference proteome</keyword>
<accession>A0A4D9EAX8</accession>
<reference evidence="2 3" key="1">
    <citation type="submission" date="2019-04" db="EMBL/GenBank/DDBJ databases">
        <title>Draft genome of the big-headed turtle Platysternon megacephalum.</title>
        <authorList>
            <person name="Gong S."/>
        </authorList>
    </citation>
    <scope>NUCLEOTIDE SEQUENCE [LARGE SCALE GENOMIC DNA]</scope>
    <source>
        <strain evidence="2">DO16091913</strain>
        <tissue evidence="2">Muscle</tissue>
    </source>
</reference>
<reference evidence="2 3" key="2">
    <citation type="submission" date="2019-04" db="EMBL/GenBank/DDBJ databases">
        <title>The genome sequence of big-headed turtle.</title>
        <authorList>
            <person name="Gong S."/>
        </authorList>
    </citation>
    <scope>NUCLEOTIDE SEQUENCE [LARGE SCALE GENOMIC DNA]</scope>
    <source>
        <strain evidence="2">DO16091913</strain>
        <tissue evidence="2">Muscle</tissue>
    </source>
</reference>
<protein>
    <submittedName>
        <fullName evidence="2">Microtubule-associated protein 1B-like</fullName>
    </submittedName>
</protein>
<name>A0A4D9EAX8_9SAUR</name>
<dbReference type="EMBL" id="QXTE01000087">
    <property type="protein sequence ID" value="TFK07236.1"/>
    <property type="molecule type" value="Genomic_DNA"/>
</dbReference>
<organism evidence="2 3">
    <name type="scientific">Platysternon megacephalum</name>
    <name type="common">big-headed turtle</name>
    <dbReference type="NCBI Taxonomy" id="55544"/>
    <lineage>
        <taxon>Eukaryota</taxon>
        <taxon>Metazoa</taxon>
        <taxon>Chordata</taxon>
        <taxon>Craniata</taxon>
        <taxon>Vertebrata</taxon>
        <taxon>Euteleostomi</taxon>
        <taxon>Archelosauria</taxon>
        <taxon>Testudinata</taxon>
        <taxon>Testudines</taxon>
        <taxon>Cryptodira</taxon>
        <taxon>Durocryptodira</taxon>
        <taxon>Testudinoidea</taxon>
        <taxon>Platysternidae</taxon>
        <taxon>Platysternon</taxon>
    </lineage>
</organism>
<evidence type="ECO:0000313" key="3">
    <source>
        <dbReference type="Proteomes" id="UP000297703"/>
    </source>
</evidence>
<proteinExistence type="predicted"/>
<sequence>MRMKSHLNIFLNNFIVWFFGKDLSCSVFYLNWLGPKLKGSVVQTQCIPLPTICSSGAVLASCRPSQTGGKLREAFCASETCNESSPVSQFSIVNILSTTHGWCEA</sequence>
<dbReference type="AlphaFoldDB" id="A0A4D9EAX8"/>
<feature type="signal peptide" evidence="1">
    <location>
        <begin position="1"/>
        <end position="24"/>
    </location>
</feature>
<evidence type="ECO:0000256" key="1">
    <source>
        <dbReference type="SAM" id="SignalP"/>
    </source>
</evidence>
<dbReference type="Proteomes" id="UP000297703">
    <property type="component" value="Unassembled WGS sequence"/>
</dbReference>
<evidence type="ECO:0000313" key="2">
    <source>
        <dbReference type="EMBL" id="TFK07236.1"/>
    </source>
</evidence>